<dbReference type="Pfam" id="PF06271">
    <property type="entry name" value="RDD"/>
    <property type="match status" value="1"/>
</dbReference>
<evidence type="ECO:0000256" key="3">
    <source>
        <dbReference type="ARBA" id="ARBA00022692"/>
    </source>
</evidence>
<organism evidence="8 9">
    <name type="scientific">Echinicola pacifica</name>
    <dbReference type="NCBI Taxonomy" id="346377"/>
    <lineage>
        <taxon>Bacteria</taxon>
        <taxon>Pseudomonadati</taxon>
        <taxon>Bacteroidota</taxon>
        <taxon>Cytophagia</taxon>
        <taxon>Cytophagales</taxon>
        <taxon>Cyclobacteriaceae</taxon>
        <taxon>Echinicola</taxon>
    </lineage>
</organism>
<evidence type="ECO:0000256" key="5">
    <source>
        <dbReference type="ARBA" id="ARBA00023136"/>
    </source>
</evidence>
<dbReference type="InterPro" id="IPR010432">
    <property type="entry name" value="RDD"/>
</dbReference>
<accession>A0A918PPR4</accession>
<keyword evidence="3 6" id="KW-0812">Transmembrane</keyword>
<comment type="subcellular location">
    <subcellularLocation>
        <location evidence="1">Cell membrane</location>
        <topology evidence="1">Multi-pass membrane protein</topology>
    </subcellularLocation>
</comment>
<dbReference type="EMBL" id="BMWX01000002">
    <property type="protein sequence ID" value="GGZ18445.1"/>
    <property type="molecule type" value="Genomic_DNA"/>
</dbReference>
<evidence type="ECO:0000256" key="2">
    <source>
        <dbReference type="ARBA" id="ARBA00022475"/>
    </source>
</evidence>
<evidence type="ECO:0000256" key="1">
    <source>
        <dbReference type="ARBA" id="ARBA00004651"/>
    </source>
</evidence>
<evidence type="ECO:0000256" key="6">
    <source>
        <dbReference type="SAM" id="Phobius"/>
    </source>
</evidence>
<dbReference type="Proteomes" id="UP000619457">
    <property type="component" value="Unassembled WGS sequence"/>
</dbReference>
<keyword evidence="5 6" id="KW-0472">Membrane</keyword>
<evidence type="ECO:0000256" key="4">
    <source>
        <dbReference type="ARBA" id="ARBA00022989"/>
    </source>
</evidence>
<reference evidence="8" key="1">
    <citation type="journal article" date="2014" name="Int. J. Syst. Evol. Microbiol.">
        <title>Complete genome sequence of Corynebacterium casei LMG S-19264T (=DSM 44701T), isolated from a smear-ripened cheese.</title>
        <authorList>
            <consortium name="US DOE Joint Genome Institute (JGI-PGF)"/>
            <person name="Walter F."/>
            <person name="Albersmeier A."/>
            <person name="Kalinowski J."/>
            <person name="Ruckert C."/>
        </authorList>
    </citation>
    <scope>NUCLEOTIDE SEQUENCE</scope>
    <source>
        <strain evidence="8">KCTC 12368</strain>
    </source>
</reference>
<proteinExistence type="predicted"/>
<dbReference type="InterPro" id="IPR051791">
    <property type="entry name" value="Pra-immunoreactive"/>
</dbReference>
<name>A0A918PPR4_9BACT</name>
<protein>
    <recommendedName>
        <fullName evidence="7">RDD domain-containing protein</fullName>
    </recommendedName>
</protein>
<feature type="transmembrane region" description="Helical" evidence="6">
    <location>
        <begin position="44"/>
        <end position="66"/>
    </location>
</feature>
<dbReference type="PANTHER" id="PTHR36115:SF4">
    <property type="entry name" value="MEMBRANE PROTEIN"/>
    <property type="match status" value="1"/>
</dbReference>
<keyword evidence="4 6" id="KW-1133">Transmembrane helix</keyword>
<evidence type="ECO:0000313" key="8">
    <source>
        <dbReference type="EMBL" id="GGZ18445.1"/>
    </source>
</evidence>
<keyword evidence="2" id="KW-1003">Cell membrane</keyword>
<gene>
    <name evidence="8" type="ORF">GCM10007049_08270</name>
</gene>
<feature type="transmembrane region" description="Helical" evidence="6">
    <location>
        <begin position="78"/>
        <end position="95"/>
    </location>
</feature>
<dbReference type="PANTHER" id="PTHR36115">
    <property type="entry name" value="PROLINE-RICH ANTIGEN HOMOLOG-RELATED"/>
    <property type="match status" value="1"/>
</dbReference>
<keyword evidence="9" id="KW-1185">Reference proteome</keyword>
<evidence type="ECO:0000259" key="7">
    <source>
        <dbReference type="Pfam" id="PF06271"/>
    </source>
</evidence>
<reference evidence="8" key="2">
    <citation type="submission" date="2020-09" db="EMBL/GenBank/DDBJ databases">
        <authorList>
            <person name="Sun Q."/>
            <person name="Kim S."/>
        </authorList>
    </citation>
    <scope>NUCLEOTIDE SEQUENCE</scope>
    <source>
        <strain evidence="8">KCTC 12368</strain>
    </source>
</reference>
<comment type="caution">
    <text evidence="8">The sequence shown here is derived from an EMBL/GenBank/DDBJ whole genome shotgun (WGS) entry which is preliminary data.</text>
</comment>
<dbReference type="GO" id="GO:0005886">
    <property type="term" value="C:plasma membrane"/>
    <property type="evidence" value="ECO:0007669"/>
    <property type="project" value="UniProtKB-SubCell"/>
</dbReference>
<feature type="domain" description="RDD" evidence="7">
    <location>
        <begin position="40"/>
        <end position="144"/>
    </location>
</feature>
<sequence length="166" mass="19492">MPTFELTCDSFIEDKVKVEAKESGFKEAMVLANEASKIIRLINYFLDMVFIFIFFMGIGYLLSILFPYLEIFRDEESIFIYLMDYSIVLFYYLFWELSTGRTLAKYFTRTKVTTYTGEKPSAKSLLVRSLLRFIPFDPITFLISSSDGFHDRFSKTKVIRSNIKKT</sequence>
<evidence type="ECO:0000313" key="9">
    <source>
        <dbReference type="Proteomes" id="UP000619457"/>
    </source>
</evidence>
<dbReference type="AlphaFoldDB" id="A0A918PPR4"/>